<dbReference type="EMBL" id="FNAE01000009">
    <property type="protein sequence ID" value="SDF58501.1"/>
    <property type="molecule type" value="Genomic_DNA"/>
</dbReference>
<dbReference type="Proteomes" id="UP001278050">
    <property type="component" value="Unassembled WGS sequence"/>
</dbReference>
<evidence type="ECO:0000256" key="1">
    <source>
        <dbReference type="SAM" id="SignalP"/>
    </source>
</evidence>
<organism evidence="3 4">
    <name type="scientific">Ectopseudomonas alcaliphila</name>
    <dbReference type="NCBI Taxonomy" id="101564"/>
    <lineage>
        <taxon>Bacteria</taxon>
        <taxon>Pseudomonadati</taxon>
        <taxon>Pseudomonadota</taxon>
        <taxon>Gammaproteobacteria</taxon>
        <taxon>Pseudomonadales</taxon>
        <taxon>Pseudomonadaceae</taxon>
        <taxon>Ectopseudomonas</taxon>
    </lineage>
</organism>
<name>A0A1G7M9V7_9GAMM</name>
<feature type="chain" id="PRO_5010256068" description="Tle cognate immunity protein 4 C-terminal domain-containing protein" evidence="1">
    <location>
        <begin position="18"/>
        <end position="230"/>
    </location>
</feature>
<accession>A0A1G7M9V7</accession>
<evidence type="ECO:0000313" key="2">
    <source>
        <dbReference type="EMBL" id="MDX5995015.1"/>
    </source>
</evidence>
<dbReference type="EMBL" id="JAWXXP010000001">
    <property type="protein sequence ID" value="MDX5995015.1"/>
    <property type="molecule type" value="Genomic_DNA"/>
</dbReference>
<evidence type="ECO:0008006" key="6">
    <source>
        <dbReference type="Google" id="ProtNLM"/>
    </source>
</evidence>
<gene>
    <name evidence="3" type="ORF">SAMN05216575_1094</name>
    <name evidence="2" type="ORF">SIM71_23360</name>
</gene>
<keyword evidence="1" id="KW-0732">Signal</keyword>
<keyword evidence="5" id="KW-1185">Reference proteome</keyword>
<sequence>MKYILFLVALFSFSVQADVFFEAEYGEQPDHLTPVDYPPDEYDRKIINKLFLTDGKLGRFISRPSFGVESCVSVYEYSPETEEIDGASRNTQNNGKKFFITVTRAADSIWHSMPQSNREEKDKQVEVIRTDREISLHLAVAIQRAWGRMLQQTKYPAKASLGLDGTTYQFSVWVKGLGDLNGETWTPDKGLPAEMVAIGNELAEFAENKAANEERLLRRLKEFEIKIPQA</sequence>
<evidence type="ECO:0000313" key="5">
    <source>
        <dbReference type="Proteomes" id="UP001278050"/>
    </source>
</evidence>
<proteinExistence type="predicted"/>
<dbReference type="OrthoDB" id="1046333at2"/>
<dbReference type="RefSeq" id="WP_139203067.1">
    <property type="nucleotide sequence ID" value="NZ_CBCSET010000008.1"/>
</dbReference>
<dbReference type="AlphaFoldDB" id="A0A1G7M9V7"/>
<dbReference type="Proteomes" id="UP000182413">
    <property type="component" value="Unassembled WGS sequence"/>
</dbReference>
<feature type="signal peptide" evidence="1">
    <location>
        <begin position="1"/>
        <end position="17"/>
    </location>
</feature>
<reference evidence="2 5" key="2">
    <citation type="submission" date="2023-11" db="EMBL/GenBank/DDBJ databases">
        <title>MicrobeMod: A computational toolkit for identifying prokaryotic methylation and restriction-modification with nanopore sequencing.</title>
        <authorList>
            <person name="Crits-Christoph A."/>
            <person name="Kang S.C."/>
            <person name="Lee H."/>
            <person name="Ostrov N."/>
        </authorList>
    </citation>
    <scope>NUCLEOTIDE SEQUENCE [LARGE SCALE GENOMIC DNA]</scope>
    <source>
        <strain evidence="2 5">ATCC BAA-571</strain>
    </source>
</reference>
<evidence type="ECO:0000313" key="3">
    <source>
        <dbReference type="EMBL" id="SDF58501.1"/>
    </source>
</evidence>
<evidence type="ECO:0000313" key="4">
    <source>
        <dbReference type="Proteomes" id="UP000182413"/>
    </source>
</evidence>
<reference evidence="3 4" key="1">
    <citation type="submission" date="2016-10" db="EMBL/GenBank/DDBJ databases">
        <authorList>
            <person name="de Groot N.N."/>
        </authorList>
    </citation>
    <scope>NUCLEOTIDE SEQUENCE [LARGE SCALE GENOMIC DNA]</scope>
    <source>
        <strain evidence="3 4">JCM 10630</strain>
    </source>
</reference>
<protein>
    <recommendedName>
        <fullName evidence="6">Tle cognate immunity protein 4 C-terminal domain-containing protein</fullName>
    </recommendedName>
</protein>